<sequence>MASDDYMLVVEAEVFPELTGFYRDQRAAVERASGVLTAHGDLGGGEWGAILKPLSGLYASGVRVTGEILSGLGEMFDGVTHNLTGYLADTIREEEARIREIGRLDQPRGEGQEVPGGEMPGAGEPASADPAAEEGPVREIAHEPVPDNSVTPLPAVAIDPVLGPPGGRDSLENHTLPLAIAPLGDGDGAAPDVDRLREASAWERRAETDPLGRTAEELRVAWENRDPISVPEPEALADGVQGSADGSGRSGSWGNIHYPSYFEARGNNS</sequence>
<name>A0A543I6J9_9MICO</name>
<protein>
    <submittedName>
        <fullName evidence="2">Uncharacterized protein</fullName>
    </submittedName>
</protein>
<feature type="compositionally biased region" description="Basic and acidic residues" evidence="1">
    <location>
        <begin position="135"/>
        <end position="145"/>
    </location>
</feature>
<reference evidence="2 3" key="1">
    <citation type="submission" date="2019-06" db="EMBL/GenBank/DDBJ databases">
        <title>Sequencing the genomes of 1000 actinobacteria strains.</title>
        <authorList>
            <person name="Klenk H.-P."/>
        </authorList>
    </citation>
    <scope>NUCLEOTIDE SEQUENCE [LARGE SCALE GENOMIC DNA]</scope>
    <source>
        <strain evidence="2 3">DSM 18031</strain>
    </source>
</reference>
<organism evidence="2 3">
    <name type="scientific">Klugiella xanthotipulae</name>
    <dbReference type="NCBI Taxonomy" id="244735"/>
    <lineage>
        <taxon>Bacteria</taxon>
        <taxon>Bacillati</taxon>
        <taxon>Actinomycetota</taxon>
        <taxon>Actinomycetes</taxon>
        <taxon>Micrococcales</taxon>
        <taxon>Microbacteriaceae</taxon>
        <taxon>Klugiella</taxon>
    </lineage>
</organism>
<keyword evidence="3" id="KW-1185">Reference proteome</keyword>
<dbReference type="OrthoDB" id="10020903at2"/>
<comment type="caution">
    <text evidence="2">The sequence shown here is derived from an EMBL/GenBank/DDBJ whole genome shotgun (WGS) entry which is preliminary data.</text>
</comment>
<evidence type="ECO:0000313" key="2">
    <source>
        <dbReference type="EMBL" id="TQM66236.1"/>
    </source>
</evidence>
<proteinExistence type="predicted"/>
<dbReference type="AlphaFoldDB" id="A0A543I6J9"/>
<feature type="compositionally biased region" description="Low complexity" evidence="1">
    <location>
        <begin position="113"/>
        <end position="128"/>
    </location>
</feature>
<evidence type="ECO:0000256" key="1">
    <source>
        <dbReference type="SAM" id="MobiDB-lite"/>
    </source>
</evidence>
<dbReference type="RefSeq" id="WP_141916394.1">
    <property type="nucleotide sequence ID" value="NZ_BAAAYS010000014.1"/>
</dbReference>
<dbReference type="Proteomes" id="UP000318331">
    <property type="component" value="Unassembled WGS sequence"/>
</dbReference>
<gene>
    <name evidence="2" type="ORF">FB466_1070</name>
</gene>
<feature type="region of interest" description="Disordered" evidence="1">
    <location>
        <begin position="224"/>
        <end position="269"/>
    </location>
</feature>
<dbReference type="EMBL" id="VFPN01000001">
    <property type="protein sequence ID" value="TQM66236.1"/>
    <property type="molecule type" value="Genomic_DNA"/>
</dbReference>
<evidence type="ECO:0000313" key="3">
    <source>
        <dbReference type="Proteomes" id="UP000318331"/>
    </source>
</evidence>
<accession>A0A543I6J9</accession>
<feature type="compositionally biased region" description="Basic and acidic residues" evidence="1">
    <location>
        <begin position="100"/>
        <end position="111"/>
    </location>
</feature>
<feature type="region of interest" description="Disordered" evidence="1">
    <location>
        <begin position="100"/>
        <end position="173"/>
    </location>
</feature>